<feature type="transmembrane region" description="Helical" evidence="1">
    <location>
        <begin position="127"/>
        <end position="145"/>
    </location>
</feature>
<gene>
    <name evidence="2" type="ORF">AM231_23125</name>
</gene>
<accession>A0A0M1N4C2</accession>
<evidence type="ECO:0000313" key="2">
    <source>
        <dbReference type="EMBL" id="KOR76829.1"/>
    </source>
</evidence>
<dbReference type="InterPro" id="IPR031306">
    <property type="entry name" value="CcdC"/>
</dbReference>
<dbReference type="InterPro" id="IPR058247">
    <property type="entry name" value="DUF1453"/>
</dbReference>
<protein>
    <recommendedName>
        <fullName evidence="4">Cytochrome C biogenesis protein CcdC</fullName>
    </recommendedName>
</protein>
<dbReference type="PATRIC" id="fig|1705565.3.peg.765"/>
<dbReference type="OrthoDB" id="120091at2"/>
<dbReference type="AlphaFoldDB" id="A0A0M1N4C2"/>
<dbReference type="PANTHER" id="PTHR39164">
    <property type="entry name" value="PROTEIN CCDC"/>
    <property type="match status" value="1"/>
</dbReference>
<dbReference type="RefSeq" id="WP_054404689.1">
    <property type="nucleotide sequence ID" value="NZ_LIUT01000006.1"/>
</dbReference>
<evidence type="ECO:0000256" key="1">
    <source>
        <dbReference type="SAM" id="Phobius"/>
    </source>
</evidence>
<keyword evidence="1" id="KW-0472">Membrane</keyword>
<reference evidence="3" key="1">
    <citation type="submission" date="2015-08" db="EMBL/GenBank/DDBJ databases">
        <title>Genome sequencing project for genomic taxonomy and phylogenomics of Bacillus-like bacteria.</title>
        <authorList>
            <person name="Liu B."/>
            <person name="Wang J."/>
            <person name="Zhu Y."/>
            <person name="Liu G."/>
            <person name="Chen Q."/>
            <person name="Chen Z."/>
            <person name="Lan J."/>
            <person name="Che J."/>
            <person name="Ge C."/>
            <person name="Shi H."/>
            <person name="Pan Z."/>
            <person name="Liu X."/>
        </authorList>
    </citation>
    <scope>NUCLEOTIDE SEQUENCE [LARGE SCALE GENOMIC DNA]</scope>
    <source>
        <strain evidence="3">FJAT-22460</strain>
    </source>
</reference>
<keyword evidence="1" id="KW-1133">Transmembrane helix</keyword>
<feature type="transmembrane region" description="Helical" evidence="1">
    <location>
        <begin position="103"/>
        <end position="121"/>
    </location>
</feature>
<name>A0A0M1N4C2_9BACL</name>
<comment type="caution">
    <text evidence="2">The sequence shown here is derived from an EMBL/GenBank/DDBJ whole genome shotgun (WGS) entry which is preliminary data.</text>
</comment>
<keyword evidence="1" id="KW-0812">Transmembrane</keyword>
<dbReference type="Proteomes" id="UP000036932">
    <property type="component" value="Unassembled WGS sequence"/>
</dbReference>
<feature type="transmembrane region" description="Helical" evidence="1">
    <location>
        <begin position="62"/>
        <end position="83"/>
    </location>
</feature>
<proteinExistence type="predicted"/>
<evidence type="ECO:0000313" key="3">
    <source>
        <dbReference type="Proteomes" id="UP000036932"/>
    </source>
</evidence>
<sequence length="163" mass="18804">MVNFDSPILQIGSTIVMLVMALTVIFIRMKASHRPVTIKKIIIPPIAMSSGFLMFVEPQVRIPIWWAGIAFLIGWFIFSYPLIRSTKFEKVDGQIYMQKSKSFIFILLGLLAVRLLLHGYIEQHISLPQTAALFFMLAYGMIVHWRISMYRQYQQFTAPEAAM</sequence>
<keyword evidence="3" id="KW-1185">Reference proteome</keyword>
<evidence type="ECO:0008006" key="4">
    <source>
        <dbReference type="Google" id="ProtNLM"/>
    </source>
</evidence>
<dbReference type="PIRSF" id="PIRSF021441">
    <property type="entry name" value="DUF1453"/>
    <property type="match status" value="1"/>
</dbReference>
<dbReference type="EMBL" id="LIUT01000006">
    <property type="protein sequence ID" value="KOR76829.1"/>
    <property type="molecule type" value="Genomic_DNA"/>
</dbReference>
<dbReference type="Pfam" id="PF07301">
    <property type="entry name" value="DUF1453"/>
    <property type="match status" value="1"/>
</dbReference>
<feature type="transmembrane region" description="Helical" evidence="1">
    <location>
        <begin position="6"/>
        <end position="26"/>
    </location>
</feature>
<dbReference type="PANTHER" id="PTHR39164:SF1">
    <property type="entry name" value="PROTEIN CCDC"/>
    <property type="match status" value="1"/>
</dbReference>
<organism evidence="2 3">
    <name type="scientific">Paenibacillus solani</name>
    <dbReference type="NCBI Taxonomy" id="1705565"/>
    <lineage>
        <taxon>Bacteria</taxon>
        <taxon>Bacillati</taxon>
        <taxon>Bacillota</taxon>
        <taxon>Bacilli</taxon>
        <taxon>Bacillales</taxon>
        <taxon>Paenibacillaceae</taxon>
        <taxon>Paenibacillus</taxon>
    </lineage>
</organism>